<feature type="domain" description="HAMP" evidence="10">
    <location>
        <begin position="216"/>
        <end position="268"/>
    </location>
</feature>
<dbReference type="Proteomes" id="UP000009282">
    <property type="component" value="Chromosome"/>
</dbReference>
<dbReference type="CDD" id="cd06225">
    <property type="entry name" value="HAMP"/>
    <property type="match status" value="1"/>
</dbReference>
<dbReference type="RefSeq" id="WP_014110318.1">
    <property type="nucleotide sequence ID" value="NC_016041.1"/>
</dbReference>
<evidence type="ECO:0000313" key="12">
    <source>
        <dbReference type="Proteomes" id="UP000009282"/>
    </source>
</evidence>
<dbReference type="SMART" id="SM00304">
    <property type="entry name" value="HAMP"/>
    <property type="match status" value="1"/>
</dbReference>
<dbReference type="InterPro" id="IPR003660">
    <property type="entry name" value="HAMP_dom"/>
</dbReference>
<keyword evidence="3 8" id="KW-1133">Transmembrane helix</keyword>
<accession>G4QN28</accession>
<dbReference type="PROSITE" id="PS50111">
    <property type="entry name" value="CHEMOTAXIS_TRANSDUC_2"/>
    <property type="match status" value="1"/>
</dbReference>
<feature type="domain" description="Methyl-accepting transducer" evidence="9">
    <location>
        <begin position="273"/>
        <end position="509"/>
    </location>
</feature>
<evidence type="ECO:0000256" key="6">
    <source>
        <dbReference type="ARBA" id="ARBA00029447"/>
    </source>
</evidence>
<dbReference type="KEGG" id="gni:GNIT_3353"/>
<dbReference type="GO" id="GO:0004888">
    <property type="term" value="F:transmembrane signaling receptor activity"/>
    <property type="evidence" value="ECO:0007669"/>
    <property type="project" value="InterPro"/>
</dbReference>
<dbReference type="EMBL" id="CP003060">
    <property type="protein sequence ID" value="AEP31447.1"/>
    <property type="molecule type" value="Genomic_DNA"/>
</dbReference>
<dbReference type="Gene3D" id="6.10.340.10">
    <property type="match status" value="1"/>
</dbReference>
<comment type="similarity">
    <text evidence="6">Belongs to the methyl-accepting chemotaxis (MCP) protein family.</text>
</comment>
<evidence type="ECO:0000256" key="5">
    <source>
        <dbReference type="ARBA" id="ARBA00023224"/>
    </source>
</evidence>
<dbReference type="PANTHER" id="PTHR32089">
    <property type="entry name" value="METHYL-ACCEPTING CHEMOTAXIS PROTEIN MCPB"/>
    <property type="match status" value="1"/>
</dbReference>
<dbReference type="SMART" id="SM00283">
    <property type="entry name" value="MA"/>
    <property type="match status" value="1"/>
</dbReference>
<dbReference type="Pfam" id="PF00015">
    <property type="entry name" value="MCPsignal"/>
    <property type="match status" value="1"/>
</dbReference>
<keyword evidence="12" id="KW-1185">Reference proteome</keyword>
<reference evidence="11 12" key="1">
    <citation type="journal article" date="2011" name="J. Bacteriol.">
        <title>Complete genome sequence of seawater bacterium Glaciecola nitratireducens FR1064T.</title>
        <authorList>
            <person name="Bian F."/>
            <person name="Qin Q.L."/>
            <person name="Xie B.B."/>
            <person name="Shu Y.L."/>
            <person name="Zhang X.Y."/>
            <person name="Yu Y."/>
            <person name="Chen B."/>
            <person name="Chen X.L."/>
            <person name="Zhou B.C."/>
            <person name="Zhang Y.Z."/>
        </authorList>
    </citation>
    <scope>NUCLEOTIDE SEQUENCE [LARGE SCALE GENOMIC DNA]</scope>
    <source>
        <strain evidence="12">JCM 12485 / KCTC 12276 / FR1064</strain>
    </source>
</reference>
<evidence type="ECO:0000313" key="11">
    <source>
        <dbReference type="EMBL" id="AEP31447.1"/>
    </source>
</evidence>
<evidence type="ECO:0000256" key="4">
    <source>
        <dbReference type="ARBA" id="ARBA00023136"/>
    </source>
</evidence>
<dbReference type="InterPro" id="IPR004090">
    <property type="entry name" value="Chemotax_Me-accpt_rcpt"/>
</dbReference>
<evidence type="ECO:0000256" key="7">
    <source>
        <dbReference type="PROSITE-ProRule" id="PRU00284"/>
    </source>
</evidence>
<protein>
    <submittedName>
        <fullName evidence="11">Methyl-accepting chemotaxis sensory transducer</fullName>
    </submittedName>
</protein>
<dbReference type="FunFam" id="1.10.287.950:FF:000001">
    <property type="entry name" value="Methyl-accepting chemotaxis sensory transducer"/>
    <property type="match status" value="1"/>
</dbReference>
<keyword evidence="2 8" id="KW-0812">Transmembrane</keyword>
<dbReference type="PRINTS" id="PR00260">
    <property type="entry name" value="CHEMTRNSDUCR"/>
</dbReference>
<keyword evidence="5 7" id="KW-0807">Transducer</keyword>
<dbReference type="OrthoDB" id="1884279at2"/>
<keyword evidence="4 8" id="KW-0472">Membrane</keyword>
<gene>
    <name evidence="11" type="primary">mcp</name>
    <name evidence="11" type="ordered locus">GNIT_3353</name>
</gene>
<dbReference type="PANTHER" id="PTHR32089:SF119">
    <property type="entry name" value="METHYL-ACCEPTING CHEMOTAXIS PROTEIN CTPL"/>
    <property type="match status" value="1"/>
</dbReference>
<dbReference type="eggNOG" id="COG0840">
    <property type="taxonomic scope" value="Bacteria"/>
</dbReference>
<feature type="transmembrane region" description="Helical" evidence="8">
    <location>
        <begin position="193"/>
        <end position="214"/>
    </location>
</feature>
<evidence type="ECO:0000259" key="10">
    <source>
        <dbReference type="PROSITE" id="PS50885"/>
    </source>
</evidence>
<evidence type="ECO:0000256" key="1">
    <source>
        <dbReference type="ARBA" id="ARBA00004141"/>
    </source>
</evidence>
<dbReference type="GO" id="GO:0006935">
    <property type="term" value="P:chemotaxis"/>
    <property type="evidence" value="ECO:0007669"/>
    <property type="project" value="InterPro"/>
</dbReference>
<dbReference type="HOGENOM" id="CLU_000445_107_27_6"/>
<name>G4QN28_GLANF</name>
<sequence length="545" mass="60176">MLNTTTSKFKTLKTKILTLITIALLIIGVIAVISNVMLSSQINRYQKLIEVENSAASQIGAVNLQFKTQVQEWKNVLLRGHQAEDREKYWAKFVQQHELVQQLATDILSLNLSASIENQVREFRQIHASLLSKYEIGRQAFVDANFDHKKGDSAVRGIDRAPTKTLETLVKDIQKQLNNKNAVLESQANQSKWMAIFAIFASVVISIIFANLYMNKRVIKPIVSLIKQLKALSQGDFNAAAIANREDEIGEMSFAIQVLSHKLRNVCEHLQEIQEKLAEVSSGITQGSNKLVSSSEQQNTQTMDASAATAKMTLMSAQVASDINQATELAIKAKESASSSQKVMQETIETIRMSSTQIKETANVIEHLDDDAKNVGSVVDVINSIAEQTNLLALNAAIEAARAGEQGRGFAVVADEVRTLASRTQKSTEEIQTIIAKLQQGALNAVEAIRIGSQNVQLSEEKVQQADSILRTVDTSVFHITELNQKVSQAMAIQAQASKEINETIESLREVSELNHKEAQDLQKDNTILSEIKSDLELEVRTLSS</sequence>
<evidence type="ECO:0000256" key="2">
    <source>
        <dbReference type="ARBA" id="ARBA00022692"/>
    </source>
</evidence>
<dbReference type="Pfam" id="PF00672">
    <property type="entry name" value="HAMP"/>
    <property type="match status" value="1"/>
</dbReference>
<dbReference type="GO" id="GO:0016020">
    <property type="term" value="C:membrane"/>
    <property type="evidence" value="ECO:0007669"/>
    <property type="project" value="UniProtKB-SubCell"/>
</dbReference>
<organism evidence="11 12">
    <name type="scientific">Glaciecola nitratireducens (strain JCM 12485 / KCTC 12276 / FR1064)</name>
    <dbReference type="NCBI Taxonomy" id="1085623"/>
    <lineage>
        <taxon>Bacteria</taxon>
        <taxon>Pseudomonadati</taxon>
        <taxon>Pseudomonadota</taxon>
        <taxon>Gammaproteobacteria</taxon>
        <taxon>Alteromonadales</taxon>
        <taxon>Alteromonadaceae</taxon>
        <taxon>Brumicola</taxon>
    </lineage>
</organism>
<dbReference type="SUPFAM" id="SSF58104">
    <property type="entry name" value="Methyl-accepting chemotaxis protein (MCP) signaling domain"/>
    <property type="match status" value="1"/>
</dbReference>
<feature type="transmembrane region" description="Helical" evidence="8">
    <location>
        <begin position="16"/>
        <end position="38"/>
    </location>
</feature>
<dbReference type="Gene3D" id="1.10.287.950">
    <property type="entry name" value="Methyl-accepting chemotaxis protein"/>
    <property type="match status" value="1"/>
</dbReference>
<evidence type="ECO:0000256" key="3">
    <source>
        <dbReference type="ARBA" id="ARBA00022989"/>
    </source>
</evidence>
<dbReference type="GO" id="GO:0007165">
    <property type="term" value="P:signal transduction"/>
    <property type="evidence" value="ECO:0007669"/>
    <property type="project" value="UniProtKB-KW"/>
</dbReference>
<comment type="subcellular location">
    <subcellularLocation>
        <location evidence="1">Membrane</location>
        <topology evidence="1">Multi-pass membrane protein</topology>
    </subcellularLocation>
</comment>
<dbReference type="PROSITE" id="PS50885">
    <property type="entry name" value="HAMP"/>
    <property type="match status" value="1"/>
</dbReference>
<dbReference type="STRING" id="1085623.GNIT_3353"/>
<evidence type="ECO:0000259" key="9">
    <source>
        <dbReference type="PROSITE" id="PS50111"/>
    </source>
</evidence>
<dbReference type="AlphaFoldDB" id="G4QN28"/>
<proteinExistence type="inferred from homology"/>
<evidence type="ECO:0000256" key="8">
    <source>
        <dbReference type="SAM" id="Phobius"/>
    </source>
</evidence>
<dbReference type="CDD" id="cd11386">
    <property type="entry name" value="MCP_signal"/>
    <property type="match status" value="1"/>
</dbReference>
<dbReference type="InterPro" id="IPR004089">
    <property type="entry name" value="MCPsignal_dom"/>
</dbReference>